<keyword evidence="3" id="KW-0540">Nuclease</keyword>
<reference evidence="3 4" key="1">
    <citation type="journal article" date="2019" name="Int. J. Syst. Evol. Microbiol.">
        <title>The Global Catalogue of Microorganisms (GCM) 10K type strain sequencing project: providing services to taxonomists for standard genome sequencing and annotation.</title>
        <authorList>
            <consortium name="The Broad Institute Genomics Platform"/>
            <consortium name="The Broad Institute Genome Sequencing Center for Infectious Disease"/>
            <person name="Wu L."/>
            <person name="Ma J."/>
        </authorList>
    </citation>
    <scope>NUCLEOTIDE SEQUENCE [LARGE SCALE GENOMIC DNA]</scope>
    <source>
        <strain evidence="3 4">JCM 12762</strain>
    </source>
</reference>
<name>A0ABN1VKR7_9MICO</name>
<dbReference type="InterPro" id="IPR051212">
    <property type="entry name" value="Type-I_RE_S_subunit"/>
</dbReference>
<dbReference type="GO" id="GO:0004519">
    <property type="term" value="F:endonuclease activity"/>
    <property type="evidence" value="ECO:0007669"/>
    <property type="project" value="UniProtKB-KW"/>
</dbReference>
<evidence type="ECO:0000256" key="2">
    <source>
        <dbReference type="ARBA" id="ARBA00023125"/>
    </source>
</evidence>
<dbReference type="Proteomes" id="UP001500943">
    <property type="component" value="Unassembled WGS sequence"/>
</dbReference>
<evidence type="ECO:0000313" key="4">
    <source>
        <dbReference type="Proteomes" id="UP001500943"/>
    </source>
</evidence>
<evidence type="ECO:0000256" key="1">
    <source>
        <dbReference type="ARBA" id="ARBA00022747"/>
    </source>
</evidence>
<gene>
    <name evidence="3" type="ORF">GCM10009655_11440</name>
</gene>
<dbReference type="Gene3D" id="1.10.287.1120">
    <property type="entry name" value="Bipartite methylase S protein"/>
    <property type="match status" value="1"/>
</dbReference>
<dbReference type="CDD" id="cd17266">
    <property type="entry name" value="RMtype1_S_Sau1132ORF3780P-TRD2-CR2_like"/>
    <property type="match status" value="1"/>
</dbReference>
<dbReference type="RefSeq" id="WP_343924012.1">
    <property type="nucleotide sequence ID" value="NZ_BAAAKW010000020.1"/>
</dbReference>
<sequence>MTKLKPYNEYKTSGIEWLAEIPADWAVRPFRHAFRESSEVNGDSPVGKMLSISGYRGVEIKKYDDENQRRTEAEVATYRVVRPGQLAVNTMWLNYGGLGVSELTGHVSPAYRTYWIDESFERRYLHHLMRSATYIDAYTSRLTGIRPNSLQMSRDNLMVFPILKPPRAIQRSIADFLDRETAEIDAFIADQEELIGLLAERRAATISHAVTKGLDPTVPMKDSGVEWIGEIPTHWRLPRLAYVARCSSGLGMDASQLRADQSEAAPFAVYGGNGVIGFGALHNMAAGGIAIGRVGALCGNAHVICEESWVTDNALRLVLDTSKVDQAYLHDVLVARRLNELADKTAQPLITGGAVLAQQVPEPPLGEQRAIASYLRRETAEYDAAIADAKEAIALSRERRAALISAAVTGKIDVREHGAVA</sequence>
<dbReference type="SUPFAM" id="SSF116734">
    <property type="entry name" value="DNA methylase specificity domain"/>
    <property type="match status" value="2"/>
</dbReference>
<comment type="caution">
    <text evidence="3">The sequence shown here is derived from an EMBL/GenBank/DDBJ whole genome shotgun (WGS) entry which is preliminary data.</text>
</comment>
<keyword evidence="1" id="KW-0680">Restriction system</keyword>
<evidence type="ECO:0000313" key="3">
    <source>
        <dbReference type="EMBL" id="GAA1213852.1"/>
    </source>
</evidence>
<proteinExistence type="predicted"/>
<dbReference type="InterPro" id="IPR044946">
    <property type="entry name" value="Restrct_endonuc_typeI_TRD_sf"/>
</dbReference>
<keyword evidence="3" id="KW-0255">Endonuclease</keyword>
<protein>
    <submittedName>
        <fullName evidence="3">Restriction endonuclease subunit S</fullName>
    </submittedName>
</protein>
<dbReference type="EMBL" id="BAAAKW010000020">
    <property type="protein sequence ID" value="GAA1213852.1"/>
    <property type="molecule type" value="Genomic_DNA"/>
</dbReference>
<dbReference type="PANTHER" id="PTHR43140">
    <property type="entry name" value="TYPE-1 RESTRICTION ENZYME ECOKI SPECIFICITY PROTEIN"/>
    <property type="match status" value="1"/>
</dbReference>
<dbReference type="PANTHER" id="PTHR43140:SF1">
    <property type="entry name" value="TYPE I RESTRICTION ENZYME ECOKI SPECIFICITY SUBUNIT"/>
    <property type="match status" value="1"/>
</dbReference>
<keyword evidence="3" id="KW-0378">Hydrolase</keyword>
<keyword evidence="2" id="KW-0238">DNA-binding</keyword>
<keyword evidence="4" id="KW-1185">Reference proteome</keyword>
<accession>A0ABN1VKR7</accession>
<dbReference type="Gene3D" id="3.90.220.20">
    <property type="entry name" value="DNA methylase specificity domains"/>
    <property type="match status" value="2"/>
</dbReference>
<organism evidence="3 4">
    <name type="scientific">Rhodoglobus aureus</name>
    <dbReference type="NCBI Taxonomy" id="191497"/>
    <lineage>
        <taxon>Bacteria</taxon>
        <taxon>Bacillati</taxon>
        <taxon>Actinomycetota</taxon>
        <taxon>Actinomycetes</taxon>
        <taxon>Micrococcales</taxon>
        <taxon>Microbacteriaceae</taxon>
        <taxon>Rhodoglobus</taxon>
    </lineage>
</organism>